<dbReference type="STRING" id="545696.HOLDEFILI_01660"/>
<name>B9Y766_9FIRM</name>
<gene>
    <name evidence="1" type="ORF">HOLDEFILI_01660</name>
</gene>
<dbReference type="AlphaFoldDB" id="B9Y766"/>
<dbReference type="HOGENOM" id="CLU_2633272_0_0_9"/>
<evidence type="ECO:0000313" key="1">
    <source>
        <dbReference type="EMBL" id="EEF68198.1"/>
    </source>
</evidence>
<organism evidence="1 2">
    <name type="scientific">Holdemania filiformis DSM 12042</name>
    <dbReference type="NCBI Taxonomy" id="545696"/>
    <lineage>
        <taxon>Bacteria</taxon>
        <taxon>Bacillati</taxon>
        <taxon>Bacillota</taxon>
        <taxon>Erysipelotrichia</taxon>
        <taxon>Erysipelotrichales</taxon>
        <taxon>Erysipelotrichaceae</taxon>
        <taxon>Holdemania</taxon>
    </lineage>
</organism>
<sequence>MNDLLFQVYYIISLNNFQFSNRFFLHNILYAESQNPHRSLFPKSIFSALFLLCEHIFHHFLRGLFLLSRNINSVGFC</sequence>
<proteinExistence type="predicted"/>
<comment type="caution">
    <text evidence="1">The sequence shown here is derived from an EMBL/GenBank/DDBJ whole genome shotgun (WGS) entry which is preliminary data.</text>
</comment>
<reference evidence="1 2" key="1">
    <citation type="submission" date="2008-12" db="EMBL/GenBank/DDBJ databases">
        <authorList>
            <person name="Fulton L."/>
            <person name="Clifton S."/>
            <person name="Fulton B."/>
            <person name="Xu J."/>
            <person name="Minx P."/>
            <person name="Pepin K.H."/>
            <person name="Johnson M."/>
            <person name="Bhonagiri V."/>
            <person name="Nash W.E."/>
            <person name="Mardis E.R."/>
            <person name="Wilson R.K."/>
        </authorList>
    </citation>
    <scope>NUCLEOTIDE SEQUENCE [LARGE SCALE GENOMIC DNA]</scope>
    <source>
        <strain evidence="1 2">DSM 12042</strain>
    </source>
</reference>
<dbReference type="EMBL" id="ACCF01000092">
    <property type="protein sequence ID" value="EEF68198.1"/>
    <property type="molecule type" value="Genomic_DNA"/>
</dbReference>
<evidence type="ECO:0000313" key="2">
    <source>
        <dbReference type="Proteomes" id="UP000005950"/>
    </source>
</evidence>
<protein>
    <submittedName>
        <fullName evidence="1">Uncharacterized protein</fullName>
    </submittedName>
</protein>
<reference evidence="1 2" key="2">
    <citation type="submission" date="2009-02" db="EMBL/GenBank/DDBJ databases">
        <title>Draft genome sequence of Holdemania filiformis DSM 12042.</title>
        <authorList>
            <person name="Sudarsanam P."/>
            <person name="Ley R."/>
            <person name="Guruge J."/>
            <person name="Turnbaugh P.J."/>
            <person name="Mahowald M."/>
            <person name="Liep D."/>
            <person name="Gordon J."/>
        </authorList>
    </citation>
    <scope>NUCLEOTIDE SEQUENCE [LARGE SCALE GENOMIC DNA]</scope>
    <source>
        <strain evidence="1 2">DSM 12042</strain>
    </source>
</reference>
<dbReference type="Proteomes" id="UP000005950">
    <property type="component" value="Unassembled WGS sequence"/>
</dbReference>
<accession>B9Y766</accession>